<proteinExistence type="predicted"/>
<dbReference type="EMBL" id="CP119083">
    <property type="protein sequence ID" value="WEF35089.1"/>
    <property type="molecule type" value="Genomic_DNA"/>
</dbReference>
<protein>
    <submittedName>
        <fullName evidence="1">Uncharacterized protein</fullName>
    </submittedName>
</protein>
<sequence>MLKSILGTALLLGGLTGGIADAAELVVIVSARTAVTALRHDQVAGIFMAEASSFPDGARPWPWTRASVRRCATSSTRRSRTVRPP</sequence>
<name>A0ABY8BL45_9BURK</name>
<dbReference type="RefSeq" id="WP_277417759.1">
    <property type="nucleotide sequence ID" value="NZ_CP119083.1"/>
</dbReference>
<accession>A0ABY8BL45</accession>
<reference evidence="1 2" key="1">
    <citation type="submission" date="2023-02" db="EMBL/GenBank/DDBJ databases">
        <title>Gemone sequence of Telluria chitinolytica ACM 3522T.</title>
        <authorList>
            <person name="Frediansyah A."/>
            <person name="Miess H."/>
            <person name="Gross H."/>
        </authorList>
    </citation>
    <scope>NUCLEOTIDE SEQUENCE [LARGE SCALE GENOMIC DNA]</scope>
    <source>
        <strain evidence="1 2">ACM 3522</strain>
    </source>
</reference>
<organism evidence="1 2">
    <name type="scientific">Pseudoduganella chitinolytica</name>
    <dbReference type="NCBI Taxonomy" id="34070"/>
    <lineage>
        <taxon>Bacteria</taxon>
        <taxon>Pseudomonadati</taxon>
        <taxon>Pseudomonadota</taxon>
        <taxon>Betaproteobacteria</taxon>
        <taxon>Burkholderiales</taxon>
        <taxon>Oxalobacteraceae</taxon>
        <taxon>Telluria group</taxon>
        <taxon>Pseudoduganella</taxon>
    </lineage>
</organism>
<keyword evidence="2" id="KW-1185">Reference proteome</keyword>
<gene>
    <name evidence="1" type="ORF">PX653_10100</name>
</gene>
<evidence type="ECO:0000313" key="2">
    <source>
        <dbReference type="Proteomes" id="UP001216510"/>
    </source>
</evidence>
<evidence type="ECO:0000313" key="1">
    <source>
        <dbReference type="EMBL" id="WEF35089.1"/>
    </source>
</evidence>
<dbReference type="Proteomes" id="UP001216510">
    <property type="component" value="Chromosome"/>
</dbReference>